<dbReference type="EMBL" id="BGZK01000149">
    <property type="protein sequence ID" value="GBP23297.1"/>
    <property type="molecule type" value="Genomic_DNA"/>
</dbReference>
<gene>
    <name evidence="2" type="ORF">EVAR_76011_1</name>
</gene>
<proteinExistence type="predicted"/>
<dbReference type="AlphaFoldDB" id="A0A4C1UB26"/>
<evidence type="ECO:0000256" key="1">
    <source>
        <dbReference type="SAM" id="MobiDB-lite"/>
    </source>
</evidence>
<feature type="region of interest" description="Disordered" evidence="1">
    <location>
        <begin position="1"/>
        <end position="24"/>
    </location>
</feature>
<evidence type="ECO:0000313" key="2">
    <source>
        <dbReference type="EMBL" id="GBP23297.1"/>
    </source>
</evidence>
<name>A0A4C1UB26_EUMVA</name>
<dbReference type="Proteomes" id="UP000299102">
    <property type="component" value="Unassembled WGS sequence"/>
</dbReference>
<comment type="caution">
    <text evidence="2">The sequence shown here is derived from an EMBL/GenBank/DDBJ whole genome shotgun (WGS) entry which is preliminary data.</text>
</comment>
<protein>
    <submittedName>
        <fullName evidence="2">Uncharacterized protein</fullName>
    </submittedName>
</protein>
<keyword evidence="3" id="KW-1185">Reference proteome</keyword>
<sequence>MAMIGEWSDPKLDSETQEDNDRPISGRHRFFMMNFLSELRLVAESESKVGGRTTRETEIENKIRVGNECGNGITTWIGIENESRMQIDINRYERRKNSFYIHTGGAAAINCMGKPSTRKCRTTSAGPGCLQLTSESLGDVVHGSKQLRNAPVNAKNDMSYALITKNCKSKMLRVFRTQRPAGRLQLTSESLGDVIHDSKQLRATCVIKSNSRNDTATARSHCEAATLNNSDALGRCTAGYRTKLIMNFLFVTPRPCNGVLKY</sequence>
<evidence type="ECO:0000313" key="3">
    <source>
        <dbReference type="Proteomes" id="UP000299102"/>
    </source>
</evidence>
<feature type="compositionally biased region" description="Basic and acidic residues" evidence="1">
    <location>
        <begin position="8"/>
        <end position="24"/>
    </location>
</feature>
<accession>A0A4C1UB26</accession>
<reference evidence="2 3" key="1">
    <citation type="journal article" date="2019" name="Commun. Biol.">
        <title>The bagworm genome reveals a unique fibroin gene that provides high tensile strength.</title>
        <authorList>
            <person name="Kono N."/>
            <person name="Nakamura H."/>
            <person name="Ohtoshi R."/>
            <person name="Tomita M."/>
            <person name="Numata K."/>
            <person name="Arakawa K."/>
        </authorList>
    </citation>
    <scope>NUCLEOTIDE SEQUENCE [LARGE SCALE GENOMIC DNA]</scope>
</reference>
<organism evidence="2 3">
    <name type="scientific">Eumeta variegata</name>
    <name type="common">Bagworm moth</name>
    <name type="synonym">Eumeta japonica</name>
    <dbReference type="NCBI Taxonomy" id="151549"/>
    <lineage>
        <taxon>Eukaryota</taxon>
        <taxon>Metazoa</taxon>
        <taxon>Ecdysozoa</taxon>
        <taxon>Arthropoda</taxon>
        <taxon>Hexapoda</taxon>
        <taxon>Insecta</taxon>
        <taxon>Pterygota</taxon>
        <taxon>Neoptera</taxon>
        <taxon>Endopterygota</taxon>
        <taxon>Lepidoptera</taxon>
        <taxon>Glossata</taxon>
        <taxon>Ditrysia</taxon>
        <taxon>Tineoidea</taxon>
        <taxon>Psychidae</taxon>
        <taxon>Oiketicinae</taxon>
        <taxon>Eumeta</taxon>
    </lineage>
</organism>